<evidence type="ECO:0000313" key="1">
    <source>
        <dbReference type="EMBL" id="QHS78067.1"/>
    </source>
</evidence>
<organism evidence="1">
    <name type="scientific">viral metagenome</name>
    <dbReference type="NCBI Taxonomy" id="1070528"/>
    <lineage>
        <taxon>unclassified sequences</taxon>
        <taxon>metagenomes</taxon>
        <taxon>organismal metagenomes</taxon>
    </lineage>
</organism>
<name>A0A6C0AE82_9ZZZZ</name>
<dbReference type="EMBL" id="MN740594">
    <property type="protein sequence ID" value="QHS78067.1"/>
    <property type="molecule type" value="Genomic_DNA"/>
</dbReference>
<protein>
    <submittedName>
        <fullName evidence="1">Uncharacterized protein</fullName>
    </submittedName>
</protein>
<proteinExistence type="predicted"/>
<reference evidence="1" key="1">
    <citation type="journal article" date="2020" name="Nature">
        <title>Giant virus diversity and host interactions through global metagenomics.</title>
        <authorList>
            <person name="Schulz F."/>
            <person name="Roux S."/>
            <person name="Paez-Espino D."/>
            <person name="Jungbluth S."/>
            <person name="Walsh D.A."/>
            <person name="Denef V.J."/>
            <person name="McMahon K.D."/>
            <person name="Konstantinidis K.T."/>
            <person name="Eloe-Fadrosh E.A."/>
            <person name="Kyrpides N.C."/>
            <person name="Woyke T."/>
        </authorList>
    </citation>
    <scope>NUCLEOTIDE SEQUENCE</scope>
    <source>
        <strain evidence="1">GVMAG-S-1021933-23</strain>
    </source>
</reference>
<sequence>MKKLFFFIWDGEVYFSLKNYEILSKILIKIFFETLGMNHDFGFLYFSELSW</sequence>
<accession>A0A6C0AE82</accession>
<dbReference type="AlphaFoldDB" id="A0A6C0AE82"/>